<keyword evidence="5" id="KW-1185">Reference proteome</keyword>
<feature type="compositionally biased region" description="Basic and acidic residues" evidence="2">
    <location>
        <begin position="58"/>
        <end position="74"/>
    </location>
</feature>
<dbReference type="SMART" id="SM00645">
    <property type="entry name" value="Pept_C1"/>
    <property type="match status" value="1"/>
</dbReference>
<gene>
    <name evidence="4" type="ORF">H8S75_05590</name>
</gene>
<evidence type="ECO:0000313" key="4">
    <source>
        <dbReference type="EMBL" id="MBC5707421.1"/>
    </source>
</evidence>
<sequence>MKAGKWLGTAAVLVLTGTAVLWINGRWPTGGFRVPEWAFTGTGENGRDAGKGSADQGDADRDNADRDNADRDNADQNDVTQGNGNAEMGGREFNRPLEAEAERDAGTDGTGNTANPVPEVLPVAYDGRTTGRAPSIKNQGSLGTCWAFASLMALEARLLPNEVYDFSEDHMSLNNGFCIPQSDGGEYTMSMAYLLSWKGPVLEADDPYGDGVSPAGLKAVKHVQGVELVPGKDYEKIKRAILQYGGVQSSLYTSMTDEESQSVHYNEEKYAYCYIGSQPPNHDSVIIGWDDEYPRENFNTEVNGDGAFICMNSWGDGFGDDGYFYVSYYDSNIGLNNIIYTDVEDQDHYDHNYQTDLRGWVGQLGYGSDTVWFSNVYEAQGKETLEAVGFYATDRHSSYEVYVVKNIGDEESIKAGEGFKNRKLAASGSLDYAGFYTIPLNADTRAGLDLEPGERFAVLVKLTTPDSVHPAAIEYDAGDGKTIVDISDGEGYISPDGVNFTRVEEEQKCNLCLKAYTTDRK</sequence>
<protein>
    <submittedName>
        <fullName evidence="4">Peptidase C1</fullName>
    </submittedName>
</protein>
<dbReference type="InterPro" id="IPR038765">
    <property type="entry name" value="Papain-like_cys_pep_sf"/>
</dbReference>
<dbReference type="Pfam" id="PF00112">
    <property type="entry name" value="Peptidase_C1"/>
    <property type="match status" value="1"/>
</dbReference>
<feature type="domain" description="Peptidase C1A papain C-terminal" evidence="3">
    <location>
        <begin position="121"/>
        <end position="343"/>
    </location>
</feature>
<dbReference type="PROSITE" id="PS00139">
    <property type="entry name" value="THIOL_PROTEASE_CYS"/>
    <property type="match status" value="1"/>
</dbReference>
<evidence type="ECO:0000313" key="5">
    <source>
        <dbReference type="Proteomes" id="UP000634672"/>
    </source>
</evidence>
<comment type="similarity">
    <text evidence="1">Belongs to the peptidase C1 family.</text>
</comment>
<dbReference type="CDD" id="cd02619">
    <property type="entry name" value="Peptidase_C1"/>
    <property type="match status" value="1"/>
</dbReference>
<evidence type="ECO:0000259" key="3">
    <source>
        <dbReference type="SMART" id="SM00645"/>
    </source>
</evidence>
<dbReference type="InterPro" id="IPR000668">
    <property type="entry name" value="Peptidase_C1A_C"/>
</dbReference>
<dbReference type="InterPro" id="IPR000169">
    <property type="entry name" value="Pept_cys_AS"/>
</dbReference>
<dbReference type="SUPFAM" id="SSF54001">
    <property type="entry name" value="Cysteine proteinases"/>
    <property type="match status" value="1"/>
</dbReference>
<comment type="caution">
    <text evidence="4">The sequence shown here is derived from an EMBL/GenBank/DDBJ whole genome shotgun (WGS) entry which is preliminary data.</text>
</comment>
<organism evidence="4 5">
    <name type="scientific">Hungatella hominis</name>
    <dbReference type="NCBI Taxonomy" id="2763050"/>
    <lineage>
        <taxon>Bacteria</taxon>
        <taxon>Bacillati</taxon>
        <taxon>Bacillota</taxon>
        <taxon>Clostridia</taxon>
        <taxon>Lachnospirales</taxon>
        <taxon>Lachnospiraceae</taxon>
        <taxon>Hungatella</taxon>
    </lineage>
</organism>
<proteinExistence type="inferred from homology"/>
<evidence type="ECO:0000256" key="1">
    <source>
        <dbReference type="ARBA" id="ARBA00008455"/>
    </source>
</evidence>
<dbReference type="Proteomes" id="UP000634672">
    <property type="component" value="Unassembled WGS sequence"/>
</dbReference>
<dbReference type="EMBL" id="JACOPB010000002">
    <property type="protein sequence ID" value="MBC5707421.1"/>
    <property type="molecule type" value="Genomic_DNA"/>
</dbReference>
<accession>A0ABR7H2T6</accession>
<dbReference type="InterPro" id="IPR013128">
    <property type="entry name" value="Peptidase_C1A"/>
</dbReference>
<feature type="region of interest" description="Disordered" evidence="2">
    <location>
        <begin position="38"/>
        <end position="91"/>
    </location>
</feature>
<dbReference type="Gene3D" id="3.90.70.10">
    <property type="entry name" value="Cysteine proteinases"/>
    <property type="match status" value="1"/>
</dbReference>
<dbReference type="RefSeq" id="WP_187019967.1">
    <property type="nucleotide sequence ID" value="NZ_JACOPB010000002.1"/>
</dbReference>
<name>A0ABR7H2T6_9FIRM</name>
<dbReference type="PANTHER" id="PTHR12411">
    <property type="entry name" value="CYSTEINE PROTEASE FAMILY C1-RELATED"/>
    <property type="match status" value="1"/>
</dbReference>
<dbReference type="InterPro" id="IPR040528">
    <property type="entry name" value="Lectin-like"/>
</dbReference>
<reference evidence="4 5" key="1">
    <citation type="submission" date="2020-08" db="EMBL/GenBank/DDBJ databases">
        <title>Genome public.</title>
        <authorList>
            <person name="Liu C."/>
            <person name="Sun Q."/>
        </authorList>
    </citation>
    <scope>NUCLEOTIDE SEQUENCE [LARGE SCALE GENOMIC DNA]</scope>
    <source>
        <strain evidence="4 5">NSJ-66</strain>
    </source>
</reference>
<dbReference type="Pfam" id="PF18560">
    <property type="entry name" value="Lectin_like"/>
    <property type="match status" value="1"/>
</dbReference>
<evidence type="ECO:0000256" key="2">
    <source>
        <dbReference type="SAM" id="MobiDB-lite"/>
    </source>
</evidence>